<feature type="transmembrane region" description="Helical" evidence="7">
    <location>
        <begin position="33"/>
        <end position="53"/>
    </location>
</feature>
<dbReference type="InterPro" id="IPR037185">
    <property type="entry name" value="EmrE-like"/>
</dbReference>
<dbReference type="Pfam" id="PF00892">
    <property type="entry name" value="EamA"/>
    <property type="match status" value="2"/>
</dbReference>
<evidence type="ECO:0000256" key="7">
    <source>
        <dbReference type="SAM" id="Phobius"/>
    </source>
</evidence>
<feature type="transmembrane region" description="Helical" evidence="7">
    <location>
        <begin position="92"/>
        <end position="114"/>
    </location>
</feature>
<accession>A0ABW1LAE1</accession>
<protein>
    <submittedName>
        <fullName evidence="9">DMT family transporter</fullName>
    </submittedName>
</protein>
<reference evidence="10" key="1">
    <citation type="journal article" date="2019" name="Int. J. Syst. Evol. Microbiol.">
        <title>The Global Catalogue of Microorganisms (GCM) 10K type strain sequencing project: providing services to taxonomists for standard genome sequencing and annotation.</title>
        <authorList>
            <consortium name="The Broad Institute Genomics Platform"/>
            <consortium name="The Broad Institute Genome Sequencing Center for Infectious Disease"/>
            <person name="Wu L."/>
            <person name="Ma J."/>
        </authorList>
    </citation>
    <scope>NUCLEOTIDE SEQUENCE [LARGE SCALE GENOMIC DNA]</scope>
    <source>
        <strain evidence="10">CCUG 54527</strain>
    </source>
</reference>
<evidence type="ECO:0000313" key="9">
    <source>
        <dbReference type="EMBL" id="MFC6040895.1"/>
    </source>
</evidence>
<gene>
    <name evidence="9" type="ORF">ACFPYN_15820</name>
</gene>
<evidence type="ECO:0000256" key="4">
    <source>
        <dbReference type="ARBA" id="ARBA00022692"/>
    </source>
</evidence>
<feature type="transmembrane region" description="Helical" evidence="7">
    <location>
        <begin position="65"/>
        <end position="86"/>
    </location>
</feature>
<keyword evidence="6 7" id="KW-0472">Membrane</keyword>
<evidence type="ECO:0000256" key="6">
    <source>
        <dbReference type="ARBA" id="ARBA00023136"/>
    </source>
</evidence>
<evidence type="ECO:0000256" key="2">
    <source>
        <dbReference type="ARBA" id="ARBA00007362"/>
    </source>
</evidence>
<keyword evidence="5 7" id="KW-1133">Transmembrane helix</keyword>
<dbReference type="PANTHER" id="PTHR42920">
    <property type="entry name" value="OS03G0707200 PROTEIN-RELATED"/>
    <property type="match status" value="1"/>
</dbReference>
<evidence type="ECO:0000256" key="3">
    <source>
        <dbReference type="ARBA" id="ARBA00022475"/>
    </source>
</evidence>
<dbReference type="EMBL" id="JBHSRI010000025">
    <property type="protein sequence ID" value="MFC6040895.1"/>
    <property type="molecule type" value="Genomic_DNA"/>
</dbReference>
<evidence type="ECO:0000313" key="10">
    <source>
        <dbReference type="Proteomes" id="UP001596170"/>
    </source>
</evidence>
<feature type="domain" description="EamA" evidence="8">
    <location>
        <begin position="152"/>
        <end position="285"/>
    </location>
</feature>
<feature type="transmembrane region" description="Helical" evidence="7">
    <location>
        <begin position="212"/>
        <end position="233"/>
    </location>
</feature>
<dbReference type="InterPro" id="IPR000620">
    <property type="entry name" value="EamA_dom"/>
</dbReference>
<organism evidence="9 10">
    <name type="scientific">Paenisporosarcina macmurdoensis</name>
    <dbReference type="NCBI Taxonomy" id="212659"/>
    <lineage>
        <taxon>Bacteria</taxon>
        <taxon>Bacillati</taxon>
        <taxon>Bacillota</taxon>
        <taxon>Bacilli</taxon>
        <taxon>Bacillales</taxon>
        <taxon>Caryophanaceae</taxon>
        <taxon>Paenisporosarcina</taxon>
    </lineage>
</organism>
<proteinExistence type="inferred from homology"/>
<feature type="transmembrane region" description="Helical" evidence="7">
    <location>
        <begin position="268"/>
        <end position="287"/>
    </location>
</feature>
<keyword evidence="3" id="KW-1003">Cell membrane</keyword>
<feature type="transmembrane region" description="Helical" evidence="7">
    <location>
        <begin position="155"/>
        <end position="174"/>
    </location>
</feature>
<dbReference type="SUPFAM" id="SSF103481">
    <property type="entry name" value="Multidrug resistance efflux transporter EmrE"/>
    <property type="match status" value="2"/>
</dbReference>
<comment type="similarity">
    <text evidence="2">Belongs to the EamA transporter family.</text>
</comment>
<dbReference type="PANTHER" id="PTHR42920:SF15">
    <property type="entry name" value="MEMBRANE PROTEIN"/>
    <property type="match status" value="1"/>
</dbReference>
<feature type="transmembrane region" description="Helical" evidence="7">
    <location>
        <begin position="245"/>
        <end position="262"/>
    </location>
</feature>
<comment type="caution">
    <text evidence="9">The sequence shown here is derived from an EMBL/GenBank/DDBJ whole genome shotgun (WGS) entry which is preliminary data.</text>
</comment>
<comment type="subcellular location">
    <subcellularLocation>
        <location evidence="1">Cell membrane</location>
        <topology evidence="1">Multi-pass membrane protein</topology>
    </subcellularLocation>
</comment>
<feature type="transmembrane region" description="Helical" evidence="7">
    <location>
        <begin position="126"/>
        <end position="149"/>
    </location>
</feature>
<evidence type="ECO:0000256" key="5">
    <source>
        <dbReference type="ARBA" id="ARBA00022989"/>
    </source>
</evidence>
<name>A0ABW1LAE1_9BACL</name>
<evidence type="ECO:0000256" key="1">
    <source>
        <dbReference type="ARBA" id="ARBA00004651"/>
    </source>
</evidence>
<evidence type="ECO:0000259" key="8">
    <source>
        <dbReference type="Pfam" id="PF00892"/>
    </source>
</evidence>
<keyword evidence="4 7" id="KW-0812">Transmembrane</keyword>
<dbReference type="Proteomes" id="UP001596170">
    <property type="component" value="Unassembled WGS sequence"/>
</dbReference>
<feature type="transmembrane region" description="Helical" evidence="7">
    <location>
        <begin position="181"/>
        <end position="200"/>
    </location>
</feature>
<keyword evidence="10" id="KW-1185">Reference proteome</keyword>
<feature type="domain" description="EamA" evidence="8">
    <location>
        <begin position="5"/>
        <end position="137"/>
    </location>
</feature>
<sequence>MPYLYYFLLLFTSFLWGGNFVVGKTLVDHASPVTLTTLRWIIAVICLIPIVWWKEKSLLPSRKAILPLILMGLTGVVLFNLFQFLALEFTSATNVGLISTLNMFSIALFSFLFLKEKINAFQVGSMLFSFVGVLLVLSKGHLEVLFSIGFNKGDLLMTAAVCVWGVYSVLSKWAMKYTTPLMATLYSGIFGVIVLIPFNVNDFTITNLDASFVQSILYTGGVSTVVCMLLWNIGVQKLGATTSGIFLNFNPIFTAIIAFMLLGERLTWIQGVGSLIVIAGSFLFTFFKRKPATFPTLPQLYMEEELPSSSAGK</sequence>
<dbReference type="RefSeq" id="WP_377735869.1">
    <property type="nucleotide sequence ID" value="NZ_JBHSRI010000025.1"/>
</dbReference>
<dbReference type="InterPro" id="IPR051258">
    <property type="entry name" value="Diverse_Substrate_Transporter"/>
</dbReference>